<accession>A0A1B1DYK4</accession>
<feature type="compositionally biased region" description="Low complexity" evidence="1">
    <location>
        <begin position="336"/>
        <end position="345"/>
    </location>
</feature>
<dbReference type="AlphaFoldDB" id="A0A1B1DYK4"/>
<reference evidence="4" key="1">
    <citation type="submission" date="2016-06" db="EMBL/GenBank/DDBJ databases">
        <title>First high quality genome sequence of Plasmodium coatneyi using continuous long reads from single molecule, real-time sequencing.</title>
        <authorList>
            <person name="Chien J.-T."/>
            <person name="Pakala S.B."/>
            <person name="Geraldo J.A."/>
            <person name="Lapp S.A."/>
            <person name="Barnwell J.W."/>
            <person name="Kissinger J.C."/>
            <person name="Galinski M.R."/>
            <person name="Humphrey J.C."/>
        </authorList>
    </citation>
    <scope>NUCLEOTIDE SEQUENCE [LARGE SCALE GENOMIC DNA]</scope>
    <source>
        <strain evidence="4">Hackeri</strain>
    </source>
</reference>
<dbReference type="KEGG" id="pcot:PCOAH_00023370"/>
<dbReference type="Proteomes" id="UP000092716">
    <property type="component" value="Chromosome 8"/>
</dbReference>
<name>A0A1B1DYK4_9APIC</name>
<feature type="region of interest" description="Disordered" evidence="1">
    <location>
        <begin position="218"/>
        <end position="353"/>
    </location>
</feature>
<keyword evidence="2" id="KW-0472">Membrane</keyword>
<dbReference type="InterPro" id="IPR008780">
    <property type="entry name" value="Plasmodium_Vir"/>
</dbReference>
<feature type="compositionally biased region" description="Low complexity" evidence="1">
    <location>
        <begin position="229"/>
        <end position="239"/>
    </location>
</feature>
<protein>
    <submittedName>
        <fullName evidence="3">Variable surface protein Vir7-like protein</fullName>
    </submittedName>
</protein>
<keyword evidence="2" id="KW-0812">Transmembrane</keyword>
<keyword evidence="2" id="KW-1133">Transmembrane helix</keyword>
<evidence type="ECO:0000313" key="3">
    <source>
        <dbReference type="EMBL" id="ANQ07820.1"/>
    </source>
</evidence>
<dbReference type="GeneID" id="30909065"/>
<sequence length="434" mass="46004">MGPSANNLPSGRAYGDFDFKHKLYGTYSQVNPIKSSLQGILQKYPNTSRSLDKIASAWYYVSKMISNHDPIYKERCFLFYFWLGDIVSGNLQDNSKFLNAMGEIYTTLGKHFSEGKCENMYADLSRLYFSHMKEVFNDYYNLKTVCKQFQGTDFTGLDAYSSSLGAVPDAYGKMNAHCAGNGSGTAYCNEFQKKYEKYSNRTLSKDTCAVIKAEETGATGNQNTGSPRPGSTGTWNPGSSGSGSTGHQSPGSSGPGSTGTWKPGSSGPGSTGTWNPGSSGSGSTGTWNPGSSGTGSTGTWNPGSSGSGSTGHQSPGSSGPGSTGTWKPGSSGPGSTGTWNPGSSGHASAGSEVGGNSVVPAAVSSGLVAVALPTLAYFFYKYKPFFLRKHNHSANGRRKRSLRREFNEFDDDDDISTTINSSEYSIPYTSSSSR</sequence>
<dbReference type="Pfam" id="PF05795">
    <property type="entry name" value="Plasmodium_Vir"/>
    <property type="match status" value="1"/>
</dbReference>
<evidence type="ECO:0000313" key="4">
    <source>
        <dbReference type="Proteomes" id="UP000092716"/>
    </source>
</evidence>
<evidence type="ECO:0000256" key="2">
    <source>
        <dbReference type="SAM" id="Phobius"/>
    </source>
</evidence>
<dbReference type="EMBL" id="CP016246">
    <property type="protein sequence ID" value="ANQ07820.1"/>
    <property type="molecule type" value="Genomic_DNA"/>
</dbReference>
<keyword evidence="4" id="KW-1185">Reference proteome</keyword>
<evidence type="ECO:0000256" key="1">
    <source>
        <dbReference type="SAM" id="MobiDB-lite"/>
    </source>
</evidence>
<dbReference type="RefSeq" id="XP_019914515.1">
    <property type="nucleotide sequence ID" value="XM_020059144.1"/>
</dbReference>
<dbReference type="VEuPathDB" id="PlasmoDB:PCOAH_00023370"/>
<organism evidence="3 4">
    <name type="scientific">Plasmodium coatneyi</name>
    <dbReference type="NCBI Taxonomy" id="208452"/>
    <lineage>
        <taxon>Eukaryota</taxon>
        <taxon>Sar</taxon>
        <taxon>Alveolata</taxon>
        <taxon>Apicomplexa</taxon>
        <taxon>Aconoidasida</taxon>
        <taxon>Haemosporida</taxon>
        <taxon>Plasmodiidae</taxon>
        <taxon>Plasmodium</taxon>
    </lineage>
</organism>
<gene>
    <name evidence="3" type="ORF">PCOAH_00023370</name>
</gene>
<feature type="transmembrane region" description="Helical" evidence="2">
    <location>
        <begin position="358"/>
        <end position="380"/>
    </location>
</feature>
<proteinExistence type="predicted"/>